<organism evidence="2 3">
    <name type="scientific">Trichogramma kaykai</name>
    <dbReference type="NCBI Taxonomy" id="54128"/>
    <lineage>
        <taxon>Eukaryota</taxon>
        <taxon>Metazoa</taxon>
        <taxon>Ecdysozoa</taxon>
        <taxon>Arthropoda</taxon>
        <taxon>Hexapoda</taxon>
        <taxon>Insecta</taxon>
        <taxon>Pterygota</taxon>
        <taxon>Neoptera</taxon>
        <taxon>Endopterygota</taxon>
        <taxon>Hymenoptera</taxon>
        <taxon>Apocrita</taxon>
        <taxon>Proctotrupomorpha</taxon>
        <taxon>Chalcidoidea</taxon>
        <taxon>Trichogrammatidae</taxon>
        <taxon>Trichogramma</taxon>
    </lineage>
</organism>
<accession>A0ABD2WMH1</accession>
<name>A0ABD2WMH1_9HYME</name>
<comment type="caution">
    <text evidence="2">The sequence shown here is derived from an EMBL/GenBank/DDBJ whole genome shotgun (WGS) entry which is preliminary data.</text>
</comment>
<evidence type="ECO:0008006" key="4">
    <source>
        <dbReference type="Google" id="ProtNLM"/>
    </source>
</evidence>
<sequence length="250" mass="27393">MITRTVLVTMVLLGALEFPGESRASGQNPGATPRWLERSLATTRRVVALGMCNACRMHEEIRALSLEAIKEQILNKLGMKQAPNMTGRALPRIPPISKLMDMYGMQADQPLGHEPKITHHEEVDDSVAKTDVVIALAQPPASVSGAHCTTNAILALAYIYLCSLARIRNAPIAALETGQRTHMQCMLFAPDLPKYRYNNCHSLPCKAAAPPYRPPVESLSPKHSSYSSKSRNNSITHTNRTIALICNNVC</sequence>
<proteinExistence type="predicted"/>
<keyword evidence="1" id="KW-0732">Signal</keyword>
<protein>
    <recommendedName>
        <fullName evidence="4">TGF-beta propeptide domain-containing protein</fullName>
    </recommendedName>
</protein>
<dbReference type="AlphaFoldDB" id="A0ABD2WMH1"/>
<reference evidence="2 3" key="1">
    <citation type="journal article" date="2024" name="bioRxiv">
        <title>A reference genome for Trichogramma kaykai: A tiny desert-dwelling parasitoid wasp with competing sex-ratio distorters.</title>
        <authorList>
            <person name="Culotta J."/>
            <person name="Lindsey A.R."/>
        </authorList>
    </citation>
    <scope>NUCLEOTIDE SEQUENCE [LARGE SCALE GENOMIC DNA]</scope>
    <source>
        <strain evidence="2 3">KSX58</strain>
    </source>
</reference>
<evidence type="ECO:0000256" key="1">
    <source>
        <dbReference type="SAM" id="SignalP"/>
    </source>
</evidence>
<dbReference type="EMBL" id="JBJJXI010000092">
    <property type="protein sequence ID" value="KAL3394282.1"/>
    <property type="molecule type" value="Genomic_DNA"/>
</dbReference>
<dbReference type="Gene3D" id="2.60.120.970">
    <property type="match status" value="1"/>
</dbReference>
<dbReference type="Proteomes" id="UP001627154">
    <property type="component" value="Unassembled WGS sequence"/>
</dbReference>
<evidence type="ECO:0000313" key="2">
    <source>
        <dbReference type="EMBL" id="KAL3394282.1"/>
    </source>
</evidence>
<gene>
    <name evidence="2" type="ORF">TKK_011306</name>
</gene>
<feature type="chain" id="PRO_5044836660" description="TGF-beta propeptide domain-containing protein" evidence="1">
    <location>
        <begin position="25"/>
        <end position="250"/>
    </location>
</feature>
<evidence type="ECO:0000313" key="3">
    <source>
        <dbReference type="Proteomes" id="UP001627154"/>
    </source>
</evidence>
<feature type="signal peptide" evidence="1">
    <location>
        <begin position="1"/>
        <end position="24"/>
    </location>
</feature>
<keyword evidence="3" id="KW-1185">Reference proteome</keyword>